<dbReference type="Proteomes" id="UP000007329">
    <property type="component" value="Chromosome"/>
</dbReference>
<reference evidence="1 2" key="1">
    <citation type="journal article" date="2007" name="PLoS ONE">
        <title>Molecular analysis of a leprosy immunotherapeutic bacillus provides insights into Mycobacterium evolution.</title>
        <authorList>
            <person name="Ahmed N."/>
            <person name="Saini V."/>
            <person name="Raghuvanshi S."/>
            <person name="Khurana J.P."/>
            <person name="Tyagi A.K."/>
            <person name="Tyagi A.K."/>
            <person name="Hasnain S.E."/>
        </authorList>
    </citation>
    <scope>NUCLEOTIDE SEQUENCE [LARGE SCALE GENOMIC DNA]</scope>
    <source>
        <strain evidence="1">MTCC 9506</strain>
    </source>
</reference>
<accession>J9WF93</accession>
<protein>
    <submittedName>
        <fullName evidence="1">Bifunctional protein folD 2</fullName>
    </submittedName>
</protein>
<dbReference type="KEGG" id="mid:MIP_04178"/>
<gene>
    <name evidence="1" type="ORF">MIP_04178</name>
</gene>
<proteinExistence type="predicted"/>
<evidence type="ECO:0000313" key="2">
    <source>
        <dbReference type="Proteomes" id="UP000007329"/>
    </source>
</evidence>
<dbReference type="EMBL" id="CP002275">
    <property type="protein sequence ID" value="AFS14848.1"/>
    <property type="molecule type" value="Genomic_DNA"/>
</dbReference>
<name>J9WF93_MYCIP</name>
<sequence>MLHGCLIGDVDGDEALDVLTARLEPAPRPWFVAYQQAHLVARIEQRQYGVSAN</sequence>
<reference evidence="1 2" key="2">
    <citation type="journal article" date="2012" name="Nucleic Acids Res.">
        <title>Massive gene acquisitions in Mycobacterium indicus pranii provide a perspective on mycobacterial evolution.</title>
        <authorList>
            <person name="Saini V."/>
            <person name="Raghuvanshi S."/>
            <person name="Khurana J.P."/>
            <person name="Ahmed N."/>
            <person name="Hasnain S.E."/>
            <person name="Tyagi A.K."/>
            <person name="Tyagi A.K."/>
        </authorList>
    </citation>
    <scope>NUCLEOTIDE SEQUENCE [LARGE SCALE GENOMIC DNA]</scope>
    <source>
        <strain evidence="2">DSM 45239 / MTCC 9506</strain>
    </source>
</reference>
<dbReference type="AlphaFoldDB" id="J9WF93"/>
<dbReference type="HOGENOM" id="CLU_3063665_0_0_11"/>
<organism evidence="1 2">
    <name type="scientific">Mycobacterium indicus pranii (strain DSM 45239 / MTCC 9506)</name>
    <dbReference type="NCBI Taxonomy" id="1232724"/>
    <lineage>
        <taxon>Bacteria</taxon>
        <taxon>Bacillati</taxon>
        <taxon>Actinomycetota</taxon>
        <taxon>Actinomycetes</taxon>
        <taxon>Mycobacteriales</taxon>
        <taxon>Mycobacteriaceae</taxon>
        <taxon>Mycobacterium</taxon>
        <taxon>Mycobacterium avium complex (MAC)</taxon>
    </lineage>
</organism>
<evidence type="ECO:0000313" key="1">
    <source>
        <dbReference type="EMBL" id="AFS14848.1"/>
    </source>
</evidence>